<proteinExistence type="predicted"/>
<gene>
    <name evidence="1" type="ORF">SAMN04490191_4526</name>
</gene>
<dbReference type="EMBL" id="LT629746">
    <property type="protein sequence ID" value="SDT45386.1"/>
    <property type="molecule type" value="Genomic_DNA"/>
</dbReference>
<organism evidence="1 2">
    <name type="scientific">Pseudomonas lini</name>
    <dbReference type="NCBI Taxonomy" id="163011"/>
    <lineage>
        <taxon>Bacteria</taxon>
        <taxon>Pseudomonadati</taxon>
        <taxon>Pseudomonadota</taxon>
        <taxon>Gammaproteobacteria</taxon>
        <taxon>Pseudomonadales</taxon>
        <taxon>Pseudomonadaceae</taxon>
        <taxon>Pseudomonas</taxon>
    </lineage>
</organism>
<keyword evidence="2" id="KW-1185">Reference proteome</keyword>
<protein>
    <submittedName>
        <fullName evidence="1">Uncharacterized protein</fullName>
    </submittedName>
</protein>
<sequence length="29" mass="3364">MHMLHQGLDFLVLVPYDLYADSVAIELIF</sequence>
<evidence type="ECO:0000313" key="2">
    <source>
        <dbReference type="Proteomes" id="UP000182814"/>
    </source>
</evidence>
<dbReference type="Proteomes" id="UP000182814">
    <property type="component" value="Chromosome I"/>
</dbReference>
<reference evidence="2" key="1">
    <citation type="submission" date="2016-10" db="EMBL/GenBank/DDBJ databases">
        <authorList>
            <person name="Varghese N."/>
            <person name="Submissions S."/>
        </authorList>
    </citation>
    <scope>NUCLEOTIDE SEQUENCE [LARGE SCALE GENOMIC DNA]</scope>
    <source>
        <strain evidence="2">BS3782</strain>
    </source>
</reference>
<dbReference type="AlphaFoldDB" id="A0A1H2AIM2"/>
<name>A0A1H2AIM2_9PSED</name>
<accession>A0A1H2AIM2</accession>
<evidence type="ECO:0000313" key="1">
    <source>
        <dbReference type="EMBL" id="SDT45386.1"/>
    </source>
</evidence>